<keyword evidence="2" id="KW-1185">Reference proteome</keyword>
<organism evidence="1 2">
    <name type="scientific">Pelagerythrobacter marensis</name>
    <dbReference type="NCBI Taxonomy" id="543877"/>
    <lineage>
        <taxon>Bacteria</taxon>
        <taxon>Pseudomonadati</taxon>
        <taxon>Pseudomonadota</taxon>
        <taxon>Alphaproteobacteria</taxon>
        <taxon>Sphingomonadales</taxon>
        <taxon>Erythrobacteraceae</taxon>
        <taxon>Pelagerythrobacter</taxon>
    </lineage>
</organism>
<reference evidence="1 2" key="1">
    <citation type="submission" date="2024-02" db="EMBL/GenBank/DDBJ databases">
        <title>The whole genome sequence of five bacterial samples isolated from Abu Dhabi Sabkha-shore region.</title>
        <authorList>
            <person name="Sudalaimuthuasari N."/>
            <person name="Sarfraz B."/>
            <person name="Tuyisabe J.D."/>
            <person name="Mugisha Ntwali L.D.M."/>
            <person name="Ali A.I.A.A."/>
            <person name="Almansoori S.Z.A."/>
            <person name="Alajami H.S.A."/>
            <person name="Almeqbaali A.A.S."/>
            <person name="Kundu B."/>
            <person name="Saeed E.E."/>
            <person name="Sukumarinath V."/>
            <person name="Mishra A.K."/>
            <person name="Hazzouri K.M."/>
            <person name="Almaskari R."/>
            <person name="Sharma A.K."/>
            <person name="Amiri K.M.A."/>
        </authorList>
    </citation>
    <scope>NUCLEOTIDE SEQUENCE [LARGE SCALE GENOMIC DNA]</scope>
    <source>
        <strain evidence="2">kcgeb_sd</strain>
    </source>
</reference>
<proteinExistence type="predicted"/>
<dbReference type="RefSeq" id="WP_338446502.1">
    <property type="nucleotide sequence ID" value="NZ_CP144918.1"/>
</dbReference>
<accession>A0ABZ2D736</accession>
<sequence length="123" mass="13562">MANDNPVLARWRTLHPADREAILHALPAEQREIFEQMLAEEANDAAGKRKSEFRSYSAWAARLLSDCTAQDGAGHTRLPVTPLVASTLIEIHGELRDRPGSSRRGSGLADRIRPLLQAWGLAV</sequence>
<gene>
    <name evidence="1" type="ORF">V5F89_01515</name>
</gene>
<evidence type="ECO:0000313" key="2">
    <source>
        <dbReference type="Proteomes" id="UP001335183"/>
    </source>
</evidence>
<evidence type="ECO:0000313" key="1">
    <source>
        <dbReference type="EMBL" id="WWA47612.1"/>
    </source>
</evidence>
<dbReference type="Proteomes" id="UP001335183">
    <property type="component" value="Chromosome"/>
</dbReference>
<dbReference type="EMBL" id="CP144918">
    <property type="protein sequence ID" value="WWA47612.1"/>
    <property type="molecule type" value="Genomic_DNA"/>
</dbReference>
<name>A0ABZ2D736_9SPHN</name>
<protein>
    <submittedName>
        <fullName evidence="1">Uncharacterized protein</fullName>
    </submittedName>
</protein>